<dbReference type="SUPFAM" id="SSF54506">
    <property type="entry name" value="Diaminopimelate epimerase-like"/>
    <property type="match status" value="1"/>
</dbReference>
<gene>
    <name evidence="1" type="ORF">BJX66DRAFT_317977</name>
</gene>
<sequence length="316" mass="34059">MALPFTTLDVFTETPFQGNPLAVVTIPPGTVLTQAQKQTIAREFNLSETTFVHDVEASSTPTDTRRFDIFTPSAEIPFAGHPTIGTAAFLYSSGVRTLLAKAGPIRIERTGDGALRAAVPHNIRLHQKRLSVCLDPGPGAGPTLTLQAEVARAEHEAPLFSIVKGMTFALIELPSLEHLGAVTVGGRPDLPAELLDDGWRDGWVTRRYYFVRLSSHQSAEGGRTVHKIRTRMIKLTMEDPATGSAACALSSYLSLYVLQDRSATFEITQGVEMGRESKLLLDIEVATGFDGERKLGALHLGGKAVPVMSGSIMTPP</sequence>
<evidence type="ECO:0008006" key="3">
    <source>
        <dbReference type="Google" id="ProtNLM"/>
    </source>
</evidence>
<dbReference type="PANTHER" id="PTHR13774:SF32">
    <property type="entry name" value="ANTISENSE-ENHANCING SEQUENCE 1"/>
    <property type="match status" value="1"/>
</dbReference>
<dbReference type="PIRSF" id="PIRSF016184">
    <property type="entry name" value="PhzC_PhzF"/>
    <property type="match status" value="1"/>
</dbReference>
<organism evidence="1 2">
    <name type="scientific">Aspergillus keveii</name>
    <dbReference type="NCBI Taxonomy" id="714993"/>
    <lineage>
        <taxon>Eukaryota</taxon>
        <taxon>Fungi</taxon>
        <taxon>Dikarya</taxon>
        <taxon>Ascomycota</taxon>
        <taxon>Pezizomycotina</taxon>
        <taxon>Eurotiomycetes</taxon>
        <taxon>Eurotiomycetidae</taxon>
        <taxon>Eurotiales</taxon>
        <taxon>Aspergillaceae</taxon>
        <taxon>Aspergillus</taxon>
        <taxon>Aspergillus subgen. Nidulantes</taxon>
    </lineage>
</organism>
<reference evidence="1 2" key="1">
    <citation type="submission" date="2024-07" db="EMBL/GenBank/DDBJ databases">
        <title>Section-level genome sequencing and comparative genomics of Aspergillus sections Usti and Cavernicolus.</title>
        <authorList>
            <consortium name="Lawrence Berkeley National Laboratory"/>
            <person name="Nybo J.L."/>
            <person name="Vesth T.C."/>
            <person name="Theobald S."/>
            <person name="Frisvad J.C."/>
            <person name="Larsen T.O."/>
            <person name="Kjaerboelling I."/>
            <person name="Rothschild-Mancinelli K."/>
            <person name="Lyhne E.K."/>
            <person name="Kogle M.E."/>
            <person name="Barry K."/>
            <person name="Clum A."/>
            <person name="Na H."/>
            <person name="Ledsgaard L."/>
            <person name="Lin J."/>
            <person name="Lipzen A."/>
            <person name="Kuo A."/>
            <person name="Riley R."/>
            <person name="Mondo S."/>
            <person name="Labutti K."/>
            <person name="Haridas S."/>
            <person name="Pangalinan J."/>
            <person name="Salamov A.A."/>
            <person name="Simmons B.A."/>
            <person name="Magnuson J.K."/>
            <person name="Chen J."/>
            <person name="Drula E."/>
            <person name="Henrissat B."/>
            <person name="Wiebenga A."/>
            <person name="Lubbers R.J."/>
            <person name="Gomes A.C."/>
            <person name="Makela M.R."/>
            <person name="Stajich J."/>
            <person name="Grigoriev I.V."/>
            <person name="Mortensen U.H."/>
            <person name="De Vries R.P."/>
            <person name="Baker S.E."/>
            <person name="Andersen M.R."/>
        </authorList>
    </citation>
    <scope>NUCLEOTIDE SEQUENCE [LARGE SCALE GENOMIC DNA]</scope>
    <source>
        <strain evidence="1 2">CBS 209.92</strain>
    </source>
</reference>
<dbReference type="Pfam" id="PF02567">
    <property type="entry name" value="PhzC-PhzF"/>
    <property type="match status" value="2"/>
</dbReference>
<evidence type="ECO:0000313" key="1">
    <source>
        <dbReference type="EMBL" id="KAL2783737.1"/>
    </source>
</evidence>
<dbReference type="InterPro" id="IPR003719">
    <property type="entry name" value="Phenazine_PhzF-like"/>
</dbReference>
<proteinExistence type="predicted"/>
<dbReference type="EMBL" id="JBFTWV010000215">
    <property type="protein sequence ID" value="KAL2783737.1"/>
    <property type="molecule type" value="Genomic_DNA"/>
</dbReference>
<dbReference type="PANTHER" id="PTHR13774">
    <property type="entry name" value="PHENAZINE BIOSYNTHESIS PROTEIN"/>
    <property type="match status" value="1"/>
</dbReference>
<protein>
    <recommendedName>
        <fullName evidence="3">Phenazine biosynthesis-like protein</fullName>
    </recommendedName>
</protein>
<accession>A0ABR4FKF3</accession>
<dbReference type="NCBIfam" id="TIGR00654">
    <property type="entry name" value="PhzF_family"/>
    <property type="match status" value="1"/>
</dbReference>
<name>A0ABR4FKF3_9EURO</name>
<keyword evidence="2" id="KW-1185">Reference proteome</keyword>
<dbReference type="Gene3D" id="3.10.310.10">
    <property type="entry name" value="Diaminopimelate Epimerase, Chain A, domain 1"/>
    <property type="match status" value="2"/>
</dbReference>
<evidence type="ECO:0000313" key="2">
    <source>
        <dbReference type="Proteomes" id="UP001610563"/>
    </source>
</evidence>
<comment type="caution">
    <text evidence="1">The sequence shown here is derived from an EMBL/GenBank/DDBJ whole genome shotgun (WGS) entry which is preliminary data.</text>
</comment>
<dbReference type="Proteomes" id="UP001610563">
    <property type="component" value="Unassembled WGS sequence"/>
</dbReference>